<dbReference type="InterPro" id="IPR032693">
    <property type="entry name" value="YtkA-like_dom"/>
</dbReference>
<dbReference type="KEGG" id="pdh:B9T62_14605"/>
<reference evidence="2 3" key="1">
    <citation type="submission" date="2017-06" db="EMBL/GenBank/DDBJ databases">
        <title>Complete genome sequence of Paenibacillus donghaensis KCTC 13049T isolated from East Sea sediment, South Korea.</title>
        <authorList>
            <person name="Jung B.K."/>
            <person name="Hong S.-J."/>
            <person name="Shin J.-H."/>
        </authorList>
    </citation>
    <scope>NUCLEOTIDE SEQUENCE [LARGE SCALE GENOMIC DNA]</scope>
    <source>
        <strain evidence="2 3">KCTC 13049</strain>
    </source>
</reference>
<dbReference type="Pfam" id="PF13115">
    <property type="entry name" value="YtkA"/>
    <property type="match status" value="1"/>
</dbReference>
<evidence type="ECO:0000313" key="3">
    <source>
        <dbReference type="Proteomes" id="UP000249890"/>
    </source>
</evidence>
<accession>A0A2Z2KS37</accession>
<dbReference type="AlphaFoldDB" id="A0A2Z2KS37"/>
<gene>
    <name evidence="2" type="ORF">B9T62_14605</name>
</gene>
<feature type="domain" description="YtkA-like" evidence="1">
    <location>
        <begin position="61"/>
        <end position="142"/>
    </location>
</feature>
<sequence>MCIIEADCLELVRYTTEPGGFQMIFRRAIGSLLATAGVLVSMGCSNGGHEMSHDALDLSMEPIQVELDWSPQQVSINEKIVLEASVTQGGEPVNDAKEVVFEIVGSTDKEQKLEWKGEQSGEGVYTAEGILEQEGTYTVTSHVSARTQHSMPSKPLTVLP</sequence>
<dbReference type="EMBL" id="CP021780">
    <property type="protein sequence ID" value="ASA21898.1"/>
    <property type="molecule type" value="Genomic_DNA"/>
</dbReference>
<organism evidence="2 3">
    <name type="scientific">Paenibacillus donghaensis</name>
    <dbReference type="NCBI Taxonomy" id="414771"/>
    <lineage>
        <taxon>Bacteria</taxon>
        <taxon>Bacillati</taxon>
        <taxon>Bacillota</taxon>
        <taxon>Bacilli</taxon>
        <taxon>Bacillales</taxon>
        <taxon>Paenibacillaceae</taxon>
        <taxon>Paenibacillus</taxon>
    </lineage>
</organism>
<name>A0A2Z2KS37_9BACL</name>
<keyword evidence="3" id="KW-1185">Reference proteome</keyword>
<evidence type="ECO:0000259" key="1">
    <source>
        <dbReference type="Pfam" id="PF13115"/>
    </source>
</evidence>
<protein>
    <recommendedName>
        <fullName evidence="1">YtkA-like domain-containing protein</fullName>
    </recommendedName>
</protein>
<evidence type="ECO:0000313" key="2">
    <source>
        <dbReference type="EMBL" id="ASA21898.1"/>
    </source>
</evidence>
<proteinExistence type="predicted"/>
<dbReference type="Proteomes" id="UP000249890">
    <property type="component" value="Chromosome"/>
</dbReference>